<dbReference type="InterPro" id="IPR048147">
    <property type="entry name" value="CBO0543-like"/>
</dbReference>
<name>A0A920C697_9BACI</name>
<sequence>MKESWEEVVKITRQFNNIQLEHWLNDTLFTFRWWILLFTTLVFLFVWLIILDKKRIFEITTYGFMVAFTAVIADITGVFLMLWQYKHTLTPLSIVIEIDTILMPIIYMIIYQYFNTWKSFIIAVIIQAFIFSFILEPLLVWLQVYVLYHWKHIYSFIPYIIIAVVFKGVIYKLKQHYE</sequence>
<dbReference type="AlphaFoldDB" id="A0A920C697"/>
<keyword evidence="1" id="KW-1133">Transmembrane helix</keyword>
<dbReference type="NCBIfam" id="NF041644">
    <property type="entry name" value="CBO0543_fam"/>
    <property type="match status" value="1"/>
</dbReference>
<gene>
    <name evidence="2" type="ORF">J43TS3_09790</name>
</gene>
<dbReference type="EMBL" id="BORP01000001">
    <property type="protein sequence ID" value="GIO26368.1"/>
    <property type="molecule type" value="Genomic_DNA"/>
</dbReference>
<proteinExistence type="predicted"/>
<feature type="transmembrane region" description="Helical" evidence="1">
    <location>
        <begin position="152"/>
        <end position="170"/>
    </location>
</feature>
<protein>
    <submittedName>
        <fullName evidence="2">Uncharacterized protein</fullName>
    </submittedName>
</protein>
<dbReference type="RefSeq" id="WP_212919839.1">
    <property type="nucleotide sequence ID" value="NZ_BORP01000001.1"/>
</dbReference>
<organism evidence="2 3">
    <name type="scientific">Ornithinibacillus bavariensis</name>
    <dbReference type="NCBI Taxonomy" id="545502"/>
    <lineage>
        <taxon>Bacteria</taxon>
        <taxon>Bacillati</taxon>
        <taxon>Bacillota</taxon>
        <taxon>Bacilli</taxon>
        <taxon>Bacillales</taxon>
        <taxon>Bacillaceae</taxon>
        <taxon>Ornithinibacillus</taxon>
    </lineage>
</organism>
<keyword evidence="1" id="KW-0472">Membrane</keyword>
<dbReference type="Proteomes" id="UP000676917">
    <property type="component" value="Unassembled WGS sequence"/>
</dbReference>
<keyword evidence="3" id="KW-1185">Reference proteome</keyword>
<evidence type="ECO:0000313" key="3">
    <source>
        <dbReference type="Proteomes" id="UP000676917"/>
    </source>
</evidence>
<accession>A0A920C697</accession>
<evidence type="ECO:0000313" key="2">
    <source>
        <dbReference type="EMBL" id="GIO26368.1"/>
    </source>
</evidence>
<comment type="caution">
    <text evidence="2">The sequence shown here is derived from an EMBL/GenBank/DDBJ whole genome shotgun (WGS) entry which is preliminary data.</text>
</comment>
<reference evidence="2" key="1">
    <citation type="submission" date="2021-03" db="EMBL/GenBank/DDBJ databases">
        <title>Antimicrobial resistance genes in bacteria isolated from Japanese honey, and their potential for conferring macrolide and lincosamide resistance in the American foulbrood pathogen Paenibacillus larvae.</title>
        <authorList>
            <person name="Okamoto M."/>
            <person name="Kumagai M."/>
            <person name="Kanamori H."/>
            <person name="Takamatsu D."/>
        </authorList>
    </citation>
    <scope>NUCLEOTIDE SEQUENCE</scope>
    <source>
        <strain evidence="2">J43TS3</strain>
    </source>
</reference>
<feature type="transmembrane region" description="Helical" evidence="1">
    <location>
        <begin position="62"/>
        <end position="83"/>
    </location>
</feature>
<feature type="transmembrane region" description="Helical" evidence="1">
    <location>
        <begin position="31"/>
        <end position="50"/>
    </location>
</feature>
<feature type="transmembrane region" description="Helical" evidence="1">
    <location>
        <begin position="89"/>
        <end position="110"/>
    </location>
</feature>
<evidence type="ECO:0000256" key="1">
    <source>
        <dbReference type="SAM" id="Phobius"/>
    </source>
</evidence>
<feature type="transmembrane region" description="Helical" evidence="1">
    <location>
        <begin position="122"/>
        <end position="146"/>
    </location>
</feature>
<keyword evidence="1" id="KW-0812">Transmembrane</keyword>